<proteinExistence type="predicted"/>
<accession>A0A1I4ESH0</accession>
<name>A0A1I4ESH0_9GAMM</name>
<evidence type="ECO:0000256" key="1">
    <source>
        <dbReference type="SAM" id="SignalP"/>
    </source>
</evidence>
<evidence type="ECO:0000313" key="3">
    <source>
        <dbReference type="Proteomes" id="UP000198725"/>
    </source>
</evidence>
<dbReference type="RefSeq" id="WP_092704649.1">
    <property type="nucleotide sequence ID" value="NZ_FOSR01000013.1"/>
</dbReference>
<reference evidence="3" key="1">
    <citation type="submission" date="2016-10" db="EMBL/GenBank/DDBJ databases">
        <authorList>
            <person name="Varghese N."/>
            <person name="Submissions S."/>
        </authorList>
    </citation>
    <scope>NUCLEOTIDE SEQUENCE [LARGE SCALE GENOMIC DNA]</scope>
    <source>
        <strain evidence="3">MO64</strain>
    </source>
</reference>
<feature type="chain" id="PRO_5011481770" evidence="1">
    <location>
        <begin position="22"/>
        <end position="217"/>
    </location>
</feature>
<gene>
    <name evidence="2" type="ORF">SAMN05192579_11363</name>
</gene>
<keyword evidence="3" id="KW-1185">Reference proteome</keyword>
<organism evidence="2 3">
    <name type="scientific">Rhodanobacter glycinis</name>
    <dbReference type="NCBI Taxonomy" id="582702"/>
    <lineage>
        <taxon>Bacteria</taxon>
        <taxon>Pseudomonadati</taxon>
        <taxon>Pseudomonadota</taxon>
        <taxon>Gammaproteobacteria</taxon>
        <taxon>Lysobacterales</taxon>
        <taxon>Rhodanobacteraceae</taxon>
        <taxon>Rhodanobacter</taxon>
    </lineage>
</organism>
<keyword evidence="1" id="KW-0732">Signal</keyword>
<feature type="signal peptide" evidence="1">
    <location>
        <begin position="1"/>
        <end position="21"/>
    </location>
</feature>
<protein>
    <submittedName>
        <fullName evidence="2">Uncharacterized protein</fullName>
    </submittedName>
</protein>
<evidence type="ECO:0000313" key="2">
    <source>
        <dbReference type="EMBL" id="SFL07446.1"/>
    </source>
</evidence>
<dbReference type="EMBL" id="FOSR01000013">
    <property type="protein sequence ID" value="SFL07446.1"/>
    <property type="molecule type" value="Genomic_DNA"/>
</dbReference>
<dbReference type="AlphaFoldDB" id="A0A1I4ESH0"/>
<sequence length="217" mass="24323">MHKHVFVIALATLAFSLSVQAQHTTGAGGIRYRWVDAKGLPHFSDSLTDSAIKSGYEVLNNQGMVVQRVHKQLTPQERAAAQKLAAQQAEQQRIAQQQKRDDLQLLNTYPDETAYKSMQQQTLSSLDQQIGTTKINLHSQEKALTDLLARAADIENNKKPVPKFLTDSIAKQRDIVAGQRATLARQQSDRAALVQQQAQQLLHFRALKAKEKEERGY</sequence>
<dbReference type="Proteomes" id="UP000198725">
    <property type="component" value="Unassembled WGS sequence"/>
</dbReference>